<name>A0A645EYZ0_9ZZZZ</name>
<accession>A0A645EYZ0</accession>
<dbReference type="EMBL" id="VSSQ01052376">
    <property type="protein sequence ID" value="MPN06472.1"/>
    <property type="molecule type" value="Genomic_DNA"/>
</dbReference>
<evidence type="ECO:0000313" key="2">
    <source>
        <dbReference type="EMBL" id="MPN06472.1"/>
    </source>
</evidence>
<sequence>MIETELDRLSDAGIQVAFVNYHAQTIDMHRKSTVLIGEIMGKKERAEEIANFYEEQMNLVTDRIATLDAAAPRPTVYMEFSRGVDTFGNSWADKMWGALIPICGGTNIAAGLSDGNSVDVAPEQVLASNPDVIILAASPQKDIDNNVVLGYGQDAAVAEERLAEYKNRNGWSEINAVKNQRMGALYHDLSRHIFDFAGAQFLAKTIQPELFKDVDPEANLQLFFEKYMPVELNGAWTISLEE</sequence>
<reference evidence="2" key="1">
    <citation type="submission" date="2019-08" db="EMBL/GenBank/DDBJ databases">
        <authorList>
            <person name="Kucharzyk K."/>
            <person name="Murdoch R.W."/>
            <person name="Higgins S."/>
            <person name="Loffler F."/>
        </authorList>
    </citation>
    <scope>NUCLEOTIDE SEQUENCE</scope>
</reference>
<proteinExistence type="predicted"/>
<comment type="caution">
    <text evidence="2">The sequence shown here is derived from an EMBL/GenBank/DDBJ whole genome shotgun (WGS) entry which is preliminary data.</text>
</comment>
<feature type="domain" description="Fe/B12 periplasmic-binding" evidence="1">
    <location>
        <begin position="1"/>
        <end position="218"/>
    </location>
</feature>
<gene>
    <name evidence="2" type="ORF">SDC9_153728</name>
</gene>
<dbReference type="PROSITE" id="PS50983">
    <property type="entry name" value="FE_B12_PBP"/>
    <property type="match status" value="1"/>
</dbReference>
<dbReference type="Pfam" id="PF01497">
    <property type="entry name" value="Peripla_BP_2"/>
    <property type="match status" value="1"/>
</dbReference>
<dbReference type="InterPro" id="IPR002491">
    <property type="entry name" value="ABC_transptr_periplasmic_BD"/>
</dbReference>
<dbReference type="InterPro" id="IPR050902">
    <property type="entry name" value="ABC_Transporter_SBP"/>
</dbReference>
<dbReference type="PANTHER" id="PTHR30535:SF34">
    <property type="entry name" value="MOLYBDATE-BINDING PROTEIN MOLA"/>
    <property type="match status" value="1"/>
</dbReference>
<dbReference type="AlphaFoldDB" id="A0A645EYZ0"/>
<dbReference type="SUPFAM" id="SSF53807">
    <property type="entry name" value="Helical backbone' metal receptor"/>
    <property type="match status" value="1"/>
</dbReference>
<dbReference type="Gene3D" id="3.40.50.1980">
    <property type="entry name" value="Nitrogenase molybdenum iron protein domain"/>
    <property type="match status" value="2"/>
</dbReference>
<dbReference type="PANTHER" id="PTHR30535">
    <property type="entry name" value="VITAMIN B12-BINDING PROTEIN"/>
    <property type="match status" value="1"/>
</dbReference>
<evidence type="ECO:0000259" key="1">
    <source>
        <dbReference type="PROSITE" id="PS50983"/>
    </source>
</evidence>
<protein>
    <recommendedName>
        <fullName evidence="1">Fe/B12 periplasmic-binding domain-containing protein</fullName>
    </recommendedName>
</protein>
<organism evidence="2">
    <name type="scientific">bioreactor metagenome</name>
    <dbReference type="NCBI Taxonomy" id="1076179"/>
    <lineage>
        <taxon>unclassified sequences</taxon>
        <taxon>metagenomes</taxon>
        <taxon>ecological metagenomes</taxon>
    </lineage>
</organism>